<sequence length="79" mass="9142">MMMEHPVPGQGGRHRQTISYGQLPDISLSSRNALAREIKDARTIYRRQSLYTPERRSLQEVIRLNKLAWSGTFEKRGNS</sequence>
<dbReference type="Proteomes" id="UP001050975">
    <property type="component" value="Unassembled WGS sequence"/>
</dbReference>
<evidence type="ECO:0000313" key="1">
    <source>
        <dbReference type="EMBL" id="GET40989.1"/>
    </source>
</evidence>
<evidence type="ECO:0000313" key="2">
    <source>
        <dbReference type="Proteomes" id="UP001050975"/>
    </source>
</evidence>
<protein>
    <recommendedName>
        <fullName evidence="3">Transposase</fullName>
    </recommendedName>
</protein>
<keyword evidence="2" id="KW-1185">Reference proteome</keyword>
<name>A0AAV3WKC0_9CYAN</name>
<evidence type="ECO:0008006" key="3">
    <source>
        <dbReference type="Google" id="ProtNLM"/>
    </source>
</evidence>
<proteinExistence type="predicted"/>
<gene>
    <name evidence="1" type="ORF">MiSe_58010</name>
</gene>
<organism evidence="1 2">
    <name type="scientific">Microseira wollei NIES-4236</name>
    <dbReference type="NCBI Taxonomy" id="2530354"/>
    <lineage>
        <taxon>Bacteria</taxon>
        <taxon>Bacillati</taxon>
        <taxon>Cyanobacteriota</taxon>
        <taxon>Cyanophyceae</taxon>
        <taxon>Oscillatoriophycideae</taxon>
        <taxon>Aerosakkonematales</taxon>
        <taxon>Aerosakkonemataceae</taxon>
        <taxon>Microseira</taxon>
    </lineage>
</organism>
<dbReference type="AlphaFoldDB" id="A0AAV3WKC0"/>
<dbReference type="EMBL" id="BLAY01000105">
    <property type="protein sequence ID" value="GET40989.1"/>
    <property type="molecule type" value="Genomic_DNA"/>
</dbReference>
<reference evidence="1" key="1">
    <citation type="submission" date="2019-10" db="EMBL/GenBank/DDBJ databases">
        <title>Draft genome sequece of Microseira wollei NIES-4236.</title>
        <authorList>
            <person name="Yamaguchi H."/>
            <person name="Suzuki S."/>
            <person name="Kawachi M."/>
        </authorList>
    </citation>
    <scope>NUCLEOTIDE SEQUENCE</scope>
    <source>
        <strain evidence="1">NIES-4236</strain>
    </source>
</reference>
<comment type="caution">
    <text evidence="1">The sequence shown here is derived from an EMBL/GenBank/DDBJ whole genome shotgun (WGS) entry which is preliminary data.</text>
</comment>
<accession>A0AAV3WKC0</accession>